<feature type="domain" description="Pyridoxamine 5'-phosphate oxidase N-terminal" evidence="1">
    <location>
        <begin position="7"/>
        <end position="127"/>
    </location>
</feature>
<dbReference type="Pfam" id="PF01243">
    <property type="entry name" value="PNPOx_N"/>
    <property type="match status" value="1"/>
</dbReference>
<accession>A0A1G2R7A0</accession>
<evidence type="ECO:0000313" key="3">
    <source>
        <dbReference type="Proteomes" id="UP000178529"/>
    </source>
</evidence>
<evidence type="ECO:0000313" key="2">
    <source>
        <dbReference type="EMBL" id="OHA68239.1"/>
    </source>
</evidence>
<dbReference type="InterPro" id="IPR012349">
    <property type="entry name" value="Split_barrel_FMN-bd"/>
</dbReference>
<name>A0A1G2R7A0_9BACT</name>
<organism evidence="2 3">
    <name type="scientific">Candidatus Wildermuthbacteria bacterium RIFCSPHIGHO2_02_FULL_48_16</name>
    <dbReference type="NCBI Taxonomy" id="1802453"/>
    <lineage>
        <taxon>Bacteria</taxon>
        <taxon>Candidatus Wildermuthiibacteriota</taxon>
    </lineage>
</organism>
<dbReference type="SUPFAM" id="SSF50475">
    <property type="entry name" value="FMN-binding split barrel"/>
    <property type="match status" value="1"/>
</dbReference>
<dbReference type="Proteomes" id="UP000178529">
    <property type="component" value="Unassembled WGS sequence"/>
</dbReference>
<protein>
    <recommendedName>
        <fullName evidence="1">Pyridoxamine 5'-phosphate oxidase N-terminal domain-containing protein</fullName>
    </recommendedName>
</protein>
<dbReference type="AlphaFoldDB" id="A0A1G2R7A0"/>
<dbReference type="InterPro" id="IPR011576">
    <property type="entry name" value="Pyridox_Oxase_N"/>
</dbReference>
<dbReference type="Gene3D" id="2.30.110.10">
    <property type="entry name" value="Electron Transport, Fmn-binding Protein, Chain A"/>
    <property type="match status" value="1"/>
</dbReference>
<sequence length="141" mass="15880">MNQIAIDLLTKERVCVLSVVLADGSPHAAALHYSQQIDPVKLFIQTYPTVKTRAILEGGGAAKAAVVIGFNEQDFLTLQMRGMVNIVSDPAKLEEIYKIHYAKHPEAEKYKSSRTIFLEFTPTWWRYSDLKTDPETIIENA</sequence>
<proteinExistence type="predicted"/>
<reference evidence="2 3" key="1">
    <citation type="journal article" date="2016" name="Nat. Commun.">
        <title>Thousands of microbial genomes shed light on interconnected biogeochemical processes in an aquifer system.</title>
        <authorList>
            <person name="Anantharaman K."/>
            <person name="Brown C.T."/>
            <person name="Hug L.A."/>
            <person name="Sharon I."/>
            <person name="Castelle C.J."/>
            <person name="Probst A.J."/>
            <person name="Thomas B.C."/>
            <person name="Singh A."/>
            <person name="Wilkins M.J."/>
            <person name="Karaoz U."/>
            <person name="Brodie E.L."/>
            <person name="Williams K.H."/>
            <person name="Hubbard S.S."/>
            <person name="Banfield J.F."/>
        </authorList>
    </citation>
    <scope>NUCLEOTIDE SEQUENCE [LARGE SCALE GENOMIC DNA]</scope>
</reference>
<comment type="caution">
    <text evidence="2">The sequence shown here is derived from an EMBL/GenBank/DDBJ whole genome shotgun (WGS) entry which is preliminary data.</text>
</comment>
<dbReference type="EMBL" id="MHTY01000028">
    <property type="protein sequence ID" value="OHA68239.1"/>
    <property type="molecule type" value="Genomic_DNA"/>
</dbReference>
<evidence type="ECO:0000259" key="1">
    <source>
        <dbReference type="Pfam" id="PF01243"/>
    </source>
</evidence>
<gene>
    <name evidence="2" type="ORF">A3J68_01210</name>
</gene>